<proteinExistence type="predicted"/>
<comment type="caution">
    <text evidence="1">The sequence shown here is derived from an EMBL/GenBank/DDBJ whole genome shotgun (WGS) entry which is preliminary data.</text>
</comment>
<evidence type="ECO:0000313" key="2">
    <source>
        <dbReference type="Proteomes" id="UP000179266"/>
    </source>
</evidence>
<evidence type="ECO:0000313" key="1">
    <source>
        <dbReference type="EMBL" id="OGL46884.1"/>
    </source>
</evidence>
<sequence length="68" mass="8273">MRSRVMAASLKLELARTQSANKKFRVIFLGNIFRNARWVLQYAYRYSVMRGRFYKTLLFLIDKYLWMA</sequence>
<dbReference type="Proteomes" id="UP000179266">
    <property type="component" value="Unassembled WGS sequence"/>
</dbReference>
<organism evidence="1 2">
    <name type="scientific">Candidatus Schekmanbacteria bacterium RBG_13_48_7</name>
    <dbReference type="NCBI Taxonomy" id="1817878"/>
    <lineage>
        <taxon>Bacteria</taxon>
        <taxon>Candidatus Schekmaniibacteriota</taxon>
    </lineage>
</organism>
<protein>
    <submittedName>
        <fullName evidence="1">Uncharacterized protein</fullName>
    </submittedName>
</protein>
<name>A0A1F7S0V3_9BACT</name>
<gene>
    <name evidence="1" type="ORF">A2161_03875</name>
</gene>
<reference evidence="1 2" key="1">
    <citation type="journal article" date="2016" name="Nat. Commun.">
        <title>Thousands of microbial genomes shed light on interconnected biogeochemical processes in an aquifer system.</title>
        <authorList>
            <person name="Anantharaman K."/>
            <person name="Brown C.T."/>
            <person name="Hug L.A."/>
            <person name="Sharon I."/>
            <person name="Castelle C.J."/>
            <person name="Probst A.J."/>
            <person name="Thomas B.C."/>
            <person name="Singh A."/>
            <person name="Wilkins M.J."/>
            <person name="Karaoz U."/>
            <person name="Brodie E.L."/>
            <person name="Williams K.H."/>
            <person name="Hubbard S.S."/>
            <person name="Banfield J.F."/>
        </authorList>
    </citation>
    <scope>NUCLEOTIDE SEQUENCE [LARGE SCALE GENOMIC DNA]</scope>
</reference>
<dbReference type="EMBL" id="MGDD01000108">
    <property type="protein sequence ID" value="OGL46884.1"/>
    <property type="molecule type" value="Genomic_DNA"/>
</dbReference>
<accession>A0A1F7S0V3</accession>
<dbReference type="AlphaFoldDB" id="A0A1F7S0V3"/>